<evidence type="ECO:0000313" key="1">
    <source>
        <dbReference type="EMBL" id="GEU57171.1"/>
    </source>
</evidence>
<accession>A0A6L2L5P4</accession>
<dbReference type="AlphaFoldDB" id="A0A6L2L5P4"/>
<gene>
    <name evidence="1" type="ORF">Tci_029149</name>
</gene>
<comment type="caution">
    <text evidence="1">The sequence shown here is derived from an EMBL/GenBank/DDBJ whole genome shotgun (WGS) entry which is preliminary data.</text>
</comment>
<protein>
    <submittedName>
        <fullName evidence="1">Uncharacterized protein</fullName>
    </submittedName>
</protein>
<reference evidence="1" key="1">
    <citation type="journal article" date="2019" name="Sci. Rep.">
        <title>Draft genome of Tanacetum cinerariifolium, the natural source of mosquito coil.</title>
        <authorList>
            <person name="Yamashiro T."/>
            <person name="Shiraishi A."/>
            <person name="Satake H."/>
            <person name="Nakayama K."/>
        </authorList>
    </citation>
    <scope>NUCLEOTIDE SEQUENCE</scope>
</reference>
<proteinExistence type="predicted"/>
<organism evidence="1">
    <name type="scientific">Tanacetum cinerariifolium</name>
    <name type="common">Dalmatian daisy</name>
    <name type="synonym">Chrysanthemum cinerariifolium</name>
    <dbReference type="NCBI Taxonomy" id="118510"/>
    <lineage>
        <taxon>Eukaryota</taxon>
        <taxon>Viridiplantae</taxon>
        <taxon>Streptophyta</taxon>
        <taxon>Embryophyta</taxon>
        <taxon>Tracheophyta</taxon>
        <taxon>Spermatophyta</taxon>
        <taxon>Magnoliopsida</taxon>
        <taxon>eudicotyledons</taxon>
        <taxon>Gunneridae</taxon>
        <taxon>Pentapetalae</taxon>
        <taxon>asterids</taxon>
        <taxon>campanulids</taxon>
        <taxon>Asterales</taxon>
        <taxon>Asteraceae</taxon>
        <taxon>Asteroideae</taxon>
        <taxon>Anthemideae</taxon>
        <taxon>Anthemidinae</taxon>
        <taxon>Tanacetum</taxon>
    </lineage>
</organism>
<sequence length="143" mass="15683">MPTKIELILEQSQQGVSNDVLVSIEGVEESKRNVWIKGENKAALHTLKAETGSIHMLRFSPRLGSKMKYVFGRSRSKDESLSSLMCSLCSGLRVSLSNKRRLVAELKALGDSEGATKCLEHMRVIVDHDAVTLGELEALLACA</sequence>
<dbReference type="EMBL" id="BKCJ010003786">
    <property type="protein sequence ID" value="GEU57171.1"/>
    <property type="molecule type" value="Genomic_DNA"/>
</dbReference>
<name>A0A6L2L5P4_TANCI</name>